<feature type="domain" description="DEP" evidence="5">
    <location>
        <begin position="147"/>
        <end position="221"/>
    </location>
</feature>
<proteinExistence type="predicted"/>
<evidence type="ECO:0000259" key="5">
    <source>
        <dbReference type="PROSITE" id="PS50186"/>
    </source>
</evidence>
<dbReference type="Proteomes" id="UP000318582">
    <property type="component" value="Unassembled WGS sequence"/>
</dbReference>
<keyword evidence="7" id="KW-1185">Reference proteome</keyword>
<dbReference type="InterPro" id="IPR044926">
    <property type="entry name" value="RGS_subdomain_2"/>
</dbReference>
<dbReference type="PANTHER" id="PTHR45746">
    <property type="entry name" value="LP21163P"/>
    <property type="match status" value="1"/>
</dbReference>
<evidence type="ECO:0000256" key="2">
    <source>
        <dbReference type="SAM" id="MobiDB-lite"/>
    </source>
</evidence>
<dbReference type="Pfam" id="PF00610">
    <property type="entry name" value="DEP"/>
    <property type="match status" value="1"/>
</dbReference>
<accession>A0A507EHJ1</accession>
<dbReference type="InterPro" id="IPR036390">
    <property type="entry name" value="WH_DNA-bd_sf"/>
</dbReference>
<dbReference type="InterPro" id="IPR047016">
    <property type="entry name" value="RGS6/7/9/11"/>
</dbReference>
<name>A0A507EHJ1_9FUNG</name>
<dbReference type="PANTHER" id="PTHR45746:SF6">
    <property type="entry name" value="LP21163P"/>
    <property type="match status" value="1"/>
</dbReference>
<feature type="compositionally biased region" description="Polar residues" evidence="2">
    <location>
        <begin position="64"/>
        <end position="83"/>
    </location>
</feature>
<dbReference type="GO" id="GO:0005737">
    <property type="term" value="C:cytoplasm"/>
    <property type="evidence" value="ECO:0007669"/>
    <property type="project" value="TreeGrafter"/>
</dbReference>
<dbReference type="PROSITE" id="PS50186">
    <property type="entry name" value="DEP"/>
    <property type="match status" value="1"/>
</dbReference>
<organism evidence="6 7">
    <name type="scientific">Powellomyces hirtus</name>
    <dbReference type="NCBI Taxonomy" id="109895"/>
    <lineage>
        <taxon>Eukaryota</taxon>
        <taxon>Fungi</taxon>
        <taxon>Fungi incertae sedis</taxon>
        <taxon>Chytridiomycota</taxon>
        <taxon>Chytridiomycota incertae sedis</taxon>
        <taxon>Chytridiomycetes</taxon>
        <taxon>Spizellomycetales</taxon>
        <taxon>Powellomycetaceae</taxon>
        <taxon>Powellomyces</taxon>
    </lineage>
</organism>
<feature type="domain" description="G protein gamma" evidence="3">
    <location>
        <begin position="342"/>
        <end position="408"/>
    </location>
</feature>
<dbReference type="InterPro" id="IPR036284">
    <property type="entry name" value="GGL_sf"/>
</dbReference>
<evidence type="ECO:0000259" key="3">
    <source>
        <dbReference type="PROSITE" id="PS50058"/>
    </source>
</evidence>
<dbReference type="InterPro" id="IPR036388">
    <property type="entry name" value="WH-like_DNA-bd_sf"/>
</dbReference>
<dbReference type="InterPro" id="IPR000591">
    <property type="entry name" value="DEP_dom"/>
</dbReference>
<gene>
    <name evidence="6" type="ORF">PhCBS80983_g00160</name>
</gene>
<sequence>MEADTKTPVSDRPAPARLTSLKKLGRATAKVSSESFDSDSEPASPLATTQEASSTASSFENKHLVTSSSTSDINTYAHNSRPSSPLVRLAQQHSLPAAYKPTPYDTHISRLLGKRPVKVDPNEGRWTKLEAKRMKSLNNLLLRLQDPVTGLEMKDRKKMFKVYLNSFLGSDLLDWINQNCDFLGRDEALRFCATLHREGYVISVDLNDKFTPDGSFYIFQNPFFWPQEHWLPSDFDYTVYLLKRSMNGTSKYLLYEWEEDRLYRLQEVFYEQWDRIENTCDDHFAHIKNALNKNEARIFRLQEYTFWKVNRPVEGRVQENEKLGQANKSKFKSDQAYEDSLSAEALLERLERKLDYYNTSLSINRLKVSYAAKTLIQRCEIWRNLDPILDSHVGAQNPWLVEESSSLFGSSNSNHLWLPKKNPTTADTKLWTFSFTELMRDPIGVKHFYDFVQKEFSQENLEFYLKCQALDAISTREEFTKRAQTIYAEFIQIGASRELNINSTDRNAIIAQFEALEANPQERLSYYVFADALKHIFGLMAKDSYVRFCSSDVVAKAMAAATEREKEGPMNKKGTQKVSREMLTE</sequence>
<dbReference type="SUPFAM" id="SSF48097">
    <property type="entry name" value="Regulator of G-protein signaling, RGS"/>
    <property type="match status" value="1"/>
</dbReference>
<dbReference type="PROSITE" id="PS50132">
    <property type="entry name" value="RGS"/>
    <property type="match status" value="1"/>
</dbReference>
<dbReference type="AlphaFoldDB" id="A0A507EHJ1"/>
<dbReference type="SMART" id="SM00315">
    <property type="entry name" value="RGS"/>
    <property type="match status" value="1"/>
</dbReference>
<dbReference type="GO" id="GO:0008277">
    <property type="term" value="P:regulation of G protein-coupled receptor signaling pathway"/>
    <property type="evidence" value="ECO:0007669"/>
    <property type="project" value="InterPro"/>
</dbReference>
<feature type="compositionally biased region" description="Low complexity" evidence="2">
    <location>
        <begin position="47"/>
        <end position="58"/>
    </location>
</feature>
<reference evidence="6 7" key="1">
    <citation type="journal article" date="2019" name="Sci. Rep.">
        <title>Comparative genomics of chytrid fungi reveal insights into the obligate biotrophic and pathogenic lifestyle of Synchytrium endobioticum.</title>
        <authorList>
            <person name="van de Vossenberg B.T.L.H."/>
            <person name="Warris S."/>
            <person name="Nguyen H.D.T."/>
            <person name="van Gent-Pelzer M.P.E."/>
            <person name="Joly D.L."/>
            <person name="van de Geest H.C."/>
            <person name="Bonants P.J.M."/>
            <person name="Smith D.S."/>
            <person name="Levesque C.A."/>
            <person name="van der Lee T.A.J."/>
        </authorList>
    </citation>
    <scope>NUCLEOTIDE SEQUENCE [LARGE SCALE GENOMIC DNA]</scope>
    <source>
        <strain evidence="6 7">CBS 809.83</strain>
    </source>
</reference>
<dbReference type="InterPro" id="IPR036305">
    <property type="entry name" value="RGS_sf"/>
</dbReference>
<evidence type="ECO:0000313" key="7">
    <source>
        <dbReference type="Proteomes" id="UP000318582"/>
    </source>
</evidence>
<dbReference type="CDD" id="cd04371">
    <property type="entry name" value="DEP"/>
    <property type="match status" value="1"/>
</dbReference>
<dbReference type="SUPFAM" id="SSF46785">
    <property type="entry name" value="Winged helix' DNA-binding domain"/>
    <property type="match status" value="1"/>
</dbReference>
<feature type="region of interest" description="Disordered" evidence="2">
    <location>
        <begin position="562"/>
        <end position="585"/>
    </location>
</feature>
<dbReference type="PRINTS" id="PR01301">
    <property type="entry name" value="RGSPROTEIN"/>
</dbReference>
<dbReference type="GO" id="GO:0007186">
    <property type="term" value="P:G protein-coupled receptor signaling pathway"/>
    <property type="evidence" value="ECO:0007669"/>
    <property type="project" value="InterPro"/>
</dbReference>
<dbReference type="Gene3D" id="1.10.167.10">
    <property type="entry name" value="Regulator of G-protein Signalling 4, domain 2"/>
    <property type="match status" value="1"/>
</dbReference>
<dbReference type="InterPro" id="IPR016137">
    <property type="entry name" value="RGS"/>
</dbReference>
<evidence type="ECO:0008006" key="8">
    <source>
        <dbReference type="Google" id="ProtNLM"/>
    </source>
</evidence>
<dbReference type="InterPro" id="IPR015898">
    <property type="entry name" value="G-protein_gamma-like_dom"/>
</dbReference>
<dbReference type="InterPro" id="IPR047017">
    <property type="entry name" value="RGS6/7/9/11_DHEX_sf"/>
</dbReference>
<dbReference type="Pfam" id="PF18148">
    <property type="entry name" value="RGS_DHEX"/>
    <property type="match status" value="1"/>
</dbReference>
<evidence type="ECO:0000313" key="6">
    <source>
        <dbReference type="EMBL" id="TPX62887.1"/>
    </source>
</evidence>
<evidence type="ECO:0000259" key="4">
    <source>
        <dbReference type="PROSITE" id="PS50132"/>
    </source>
</evidence>
<dbReference type="PROSITE" id="PS50058">
    <property type="entry name" value="G_PROTEIN_GAMMA"/>
    <property type="match status" value="1"/>
</dbReference>
<dbReference type="GO" id="GO:0005096">
    <property type="term" value="F:GTPase activator activity"/>
    <property type="evidence" value="ECO:0007669"/>
    <property type="project" value="TreeGrafter"/>
</dbReference>
<dbReference type="InterPro" id="IPR040759">
    <property type="entry name" value="RGS_DHEX"/>
</dbReference>
<evidence type="ECO:0000256" key="1">
    <source>
        <dbReference type="ARBA" id="ARBA00022700"/>
    </source>
</evidence>
<protein>
    <recommendedName>
        <fullName evidence="8">RGS domain-containing protein</fullName>
    </recommendedName>
</protein>
<dbReference type="Gene3D" id="1.10.1240.60">
    <property type="match status" value="1"/>
</dbReference>
<comment type="caution">
    <text evidence="6">The sequence shown here is derived from an EMBL/GenBank/DDBJ whole genome shotgun (WGS) entry which is preliminary data.</text>
</comment>
<dbReference type="Pfam" id="PF00631">
    <property type="entry name" value="G-gamma"/>
    <property type="match status" value="1"/>
</dbReference>
<dbReference type="SMART" id="SM01224">
    <property type="entry name" value="G_gamma"/>
    <property type="match status" value="1"/>
</dbReference>
<keyword evidence="1" id="KW-0734">Signal transduction inhibitor</keyword>
<dbReference type="EMBL" id="QEAQ01000001">
    <property type="protein sequence ID" value="TPX62887.1"/>
    <property type="molecule type" value="Genomic_DNA"/>
</dbReference>
<feature type="region of interest" description="Disordered" evidence="2">
    <location>
        <begin position="1"/>
        <end position="85"/>
    </location>
</feature>
<dbReference type="STRING" id="109895.A0A507EHJ1"/>
<feature type="domain" description="RGS" evidence="4">
    <location>
        <begin position="434"/>
        <end position="558"/>
    </location>
</feature>
<dbReference type="SMART" id="SM00049">
    <property type="entry name" value="DEP"/>
    <property type="match status" value="1"/>
</dbReference>
<dbReference type="GO" id="GO:0009968">
    <property type="term" value="P:negative regulation of signal transduction"/>
    <property type="evidence" value="ECO:0007669"/>
    <property type="project" value="UniProtKB-KW"/>
</dbReference>
<dbReference type="Gene3D" id="1.10.10.10">
    <property type="entry name" value="Winged helix-like DNA-binding domain superfamily/Winged helix DNA-binding domain"/>
    <property type="match status" value="1"/>
</dbReference>
<dbReference type="GO" id="GO:0035556">
    <property type="term" value="P:intracellular signal transduction"/>
    <property type="evidence" value="ECO:0007669"/>
    <property type="project" value="InterPro"/>
</dbReference>
<dbReference type="SUPFAM" id="SSF48670">
    <property type="entry name" value="Transducin (heterotrimeric G protein), gamma chain"/>
    <property type="match status" value="1"/>
</dbReference>
<dbReference type="Pfam" id="PF00615">
    <property type="entry name" value="RGS"/>
    <property type="match status" value="1"/>
</dbReference>